<dbReference type="GO" id="GO:1901135">
    <property type="term" value="P:carbohydrate derivative metabolic process"/>
    <property type="evidence" value="ECO:0007669"/>
    <property type="project" value="InterPro"/>
</dbReference>
<evidence type="ECO:0000256" key="1">
    <source>
        <dbReference type="ARBA" id="ARBA00023015"/>
    </source>
</evidence>
<evidence type="ECO:0000313" key="5">
    <source>
        <dbReference type="EMBL" id="SDO58493.1"/>
    </source>
</evidence>
<organism evidence="5 6">
    <name type="scientific">Halomonas shengliensis</name>
    <dbReference type="NCBI Taxonomy" id="419597"/>
    <lineage>
        <taxon>Bacteria</taxon>
        <taxon>Pseudomonadati</taxon>
        <taxon>Pseudomonadota</taxon>
        <taxon>Gammaproteobacteria</taxon>
        <taxon>Oceanospirillales</taxon>
        <taxon>Halomonadaceae</taxon>
        <taxon>Halomonas</taxon>
    </lineage>
</organism>
<dbReference type="InterPro" id="IPR009057">
    <property type="entry name" value="Homeodomain-like_sf"/>
</dbReference>
<dbReference type="Gene3D" id="1.10.10.10">
    <property type="entry name" value="Winged helix-like DNA-binding domain superfamily/Winged helix DNA-binding domain"/>
    <property type="match status" value="1"/>
</dbReference>
<dbReference type="SUPFAM" id="SSF46689">
    <property type="entry name" value="Homeodomain-like"/>
    <property type="match status" value="1"/>
</dbReference>
<evidence type="ECO:0000259" key="4">
    <source>
        <dbReference type="PROSITE" id="PS51071"/>
    </source>
</evidence>
<dbReference type="PANTHER" id="PTHR30514">
    <property type="entry name" value="GLUCOKINASE"/>
    <property type="match status" value="1"/>
</dbReference>
<dbReference type="InterPro" id="IPR036388">
    <property type="entry name" value="WH-like_DNA-bd_sf"/>
</dbReference>
<reference evidence="6" key="1">
    <citation type="submission" date="2016-10" db="EMBL/GenBank/DDBJ databases">
        <authorList>
            <person name="Varghese N."/>
            <person name="Submissions S."/>
        </authorList>
    </citation>
    <scope>NUCLEOTIDE SEQUENCE [LARGE SCALE GENOMIC DNA]</scope>
    <source>
        <strain evidence="6">CGMCC 1.6444</strain>
    </source>
</reference>
<dbReference type="PANTHER" id="PTHR30514:SF18">
    <property type="entry name" value="RPIR-FAMILY TRANSCRIPTIONAL REGULATOR"/>
    <property type="match status" value="1"/>
</dbReference>
<feature type="domain" description="HTH rpiR-type" evidence="4">
    <location>
        <begin position="8"/>
        <end position="84"/>
    </location>
</feature>
<keyword evidence="1" id="KW-0805">Transcription regulation</keyword>
<dbReference type="Pfam" id="PF01380">
    <property type="entry name" value="SIS"/>
    <property type="match status" value="1"/>
</dbReference>
<dbReference type="InterPro" id="IPR046348">
    <property type="entry name" value="SIS_dom_sf"/>
</dbReference>
<dbReference type="SUPFAM" id="SSF53697">
    <property type="entry name" value="SIS domain"/>
    <property type="match status" value="1"/>
</dbReference>
<dbReference type="CDD" id="cd05013">
    <property type="entry name" value="SIS_RpiR"/>
    <property type="match status" value="1"/>
</dbReference>
<dbReference type="InterPro" id="IPR001347">
    <property type="entry name" value="SIS_dom"/>
</dbReference>
<dbReference type="Proteomes" id="UP000199075">
    <property type="component" value="Unassembled WGS sequence"/>
</dbReference>
<dbReference type="Gene3D" id="3.40.50.10490">
    <property type="entry name" value="Glucose-6-phosphate isomerase like protein, domain 1"/>
    <property type="match status" value="1"/>
</dbReference>
<dbReference type="RefSeq" id="WP_089679818.1">
    <property type="nucleotide sequence ID" value="NZ_FNIV01000008.1"/>
</dbReference>
<keyword evidence="2" id="KW-0238">DNA-binding</keyword>
<dbReference type="InterPro" id="IPR047640">
    <property type="entry name" value="RpiR-like"/>
</dbReference>
<gene>
    <name evidence="5" type="ORF">SAMN04487957_10880</name>
</gene>
<dbReference type="AlphaFoldDB" id="A0A1H0KRT4"/>
<dbReference type="STRING" id="419597.SAMN04487957_10880"/>
<dbReference type="Pfam" id="PF01418">
    <property type="entry name" value="HTH_6"/>
    <property type="match status" value="1"/>
</dbReference>
<sequence length="292" mass="32928">MTTNDPSASVRELIRQHFPSLTQAERKFANALLDNYPAAGLASITIVAGNAGVSTPTVARMVKKLGFGGYPEFHKALLRELEATGVGPTQRRANWSSAAPETHLLNRFAEAVTGNIQQTFAHVDKERFDRATAQLADADRRLYIVGGRITQALADYAFTHFQAVRPRVTHMTSSSGTWPHYVLDMAPGETLLIFDIRRYETNLLRLAEMVRRRDVRIVLFTDQWGSPVSSLADVTFNCWGEIPSGWDSSVATMMLLETMIAAVQERRWPEARDRYERLDELFDMTSLFRKFT</sequence>
<evidence type="ECO:0000256" key="3">
    <source>
        <dbReference type="ARBA" id="ARBA00023163"/>
    </source>
</evidence>
<dbReference type="GO" id="GO:0003677">
    <property type="term" value="F:DNA binding"/>
    <property type="evidence" value="ECO:0007669"/>
    <property type="project" value="UniProtKB-KW"/>
</dbReference>
<keyword evidence="6" id="KW-1185">Reference proteome</keyword>
<dbReference type="InterPro" id="IPR000281">
    <property type="entry name" value="HTH_RpiR"/>
</dbReference>
<dbReference type="GO" id="GO:0003700">
    <property type="term" value="F:DNA-binding transcription factor activity"/>
    <property type="evidence" value="ECO:0007669"/>
    <property type="project" value="InterPro"/>
</dbReference>
<dbReference type="GO" id="GO:0097367">
    <property type="term" value="F:carbohydrate derivative binding"/>
    <property type="evidence" value="ECO:0007669"/>
    <property type="project" value="InterPro"/>
</dbReference>
<keyword evidence="3" id="KW-0804">Transcription</keyword>
<dbReference type="InterPro" id="IPR035472">
    <property type="entry name" value="RpiR-like_SIS"/>
</dbReference>
<evidence type="ECO:0000256" key="2">
    <source>
        <dbReference type="ARBA" id="ARBA00023125"/>
    </source>
</evidence>
<accession>A0A1H0KRT4</accession>
<dbReference type="PROSITE" id="PS51071">
    <property type="entry name" value="HTH_RPIR"/>
    <property type="match status" value="1"/>
</dbReference>
<protein>
    <submittedName>
        <fullName evidence="5">Transcriptional regulator, RpiR family</fullName>
    </submittedName>
</protein>
<evidence type="ECO:0000313" key="6">
    <source>
        <dbReference type="Proteomes" id="UP000199075"/>
    </source>
</evidence>
<name>A0A1H0KRT4_9GAMM</name>
<dbReference type="EMBL" id="FNIV01000008">
    <property type="protein sequence ID" value="SDO58493.1"/>
    <property type="molecule type" value="Genomic_DNA"/>
</dbReference>
<dbReference type="OrthoDB" id="3237351at2"/>
<proteinExistence type="predicted"/>